<accession>A0AAV9NE70</accession>
<feature type="chain" id="PRO_5043564107" description="NTF2-like domain-containing protein" evidence="1">
    <location>
        <begin position="20"/>
        <end position="178"/>
    </location>
</feature>
<dbReference type="AlphaFoldDB" id="A0AAV9NE70"/>
<organism evidence="3 4">
    <name type="scientific">Exophiala bonariae</name>
    <dbReference type="NCBI Taxonomy" id="1690606"/>
    <lineage>
        <taxon>Eukaryota</taxon>
        <taxon>Fungi</taxon>
        <taxon>Dikarya</taxon>
        <taxon>Ascomycota</taxon>
        <taxon>Pezizomycotina</taxon>
        <taxon>Eurotiomycetes</taxon>
        <taxon>Chaetothyriomycetidae</taxon>
        <taxon>Chaetothyriales</taxon>
        <taxon>Herpotrichiellaceae</taxon>
        <taxon>Exophiala</taxon>
    </lineage>
</organism>
<sequence>MKLASTFIQLASVVCAAAAVLPRTDCGRLSQAFAEDVVAKFITILNHPDPAAANATAQALLADGYQEISDSILSLEGQPLGGITFEGKQGYIEGVLAAPPVEGITTNEILVAGSSKILWYWTFYGIGSGEYEVKGFNLFTITEKGQISTLNLEFNSIAWGLNTGYQIIFPEGGGAPTK</sequence>
<feature type="signal peptide" evidence="1">
    <location>
        <begin position="1"/>
        <end position="19"/>
    </location>
</feature>
<evidence type="ECO:0000313" key="3">
    <source>
        <dbReference type="EMBL" id="KAK5055430.1"/>
    </source>
</evidence>
<dbReference type="RefSeq" id="XP_064707861.1">
    <property type="nucleotide sequence ID" value="XM_064856685.1"/>
</dbReference>
<evidence type="ECO:0000256" key="1">
    <source>
        <dbReference type="SAM" id="SignalP"/>
    </source>
</evidence>
<keyword evidence="4" id="KW-1185">Reference proteome</keyword>
<reference evidence="3 4" key="1">
    <citation type="submission" date="2023-08" db="EMBL/GenBank/DDBJ databases">
        <title>Black Yeasts Isolated from many extreme environments.</title>
        <authorList>
            <person name="Coleine C."/>
            <person name="Stajich J.E."/>
            <person name="Selbmann L."/>
        </authorList>
    </citation>
    <scope>NUCLEOTIDE SEQUENCE [LARGE SCALE GENOMIC DNA]</scope>
    <source>
        <strain evidence="3 4">CCFEE 5792</strain>
    </source>
</reference>
<evidence type="ECO:0000259" key="2">
    <source>
        <dbReference type="Pfam" id="PF26534"/>
    </source>
</evidence>
<dbReference type="EMBL" id="JAVRRD010000009">
    <property type="protein sequence ID" value="KAK5055430.1"/>
    <property type="molecule type" value="Genomic_DNA"/>
</dbReference>
<dbReference type="InterPro" id="IPR058645">
    <property type="entry name" value="NTF2-like_dom_7"/>
</dbReference>
<gene>
    <name evidence="3" type="ORF">LTR84_013180</name>
</gene>
<feature type="domain" description="NTF2-like" evidence="2">
    <location>
        <begin position="29"/>
        <end position="165"/>
    </location>
</feature>
<dbReference type="GeneID" id="89981316"/>
<evidence type="ECO:0000313" key="4">
    <source>
        <dbReference type="Proteomes" id="UP001358417"/>
    </source>
</evidence>
<dbReference type="Pfam" id="PF26534">
    <property type="entry name" value="NTF2_7"/>
    <property type="match status" value="1"/>
</dbReference>
<comment type="caution">
    <text evidence="3">The sequence shown here is derived from an EMBL/GenBank/DDBJ whole genome shotgun (WGS) entry which is preliminary data.</text>
</comment>
<keyword evidence="1" id="KW-0732">Signal</keyword>
<protein>
    <recommendedName>
        <fullName evidence="2">NTF2-like domain-containing protein</fullName>
    </recommendedName>
</protein>
<dbReference type="Proteomes" id="UP001358417">
    <property type="component" value="Unassembled WGS sequence"/>
</dbReference>
<name>A0AAV9NE70_9EURO</name>
<proteinExistence type="predicted"/>